<name>A0A6G4WRE9_9ACTN</name>
<dbReference type="AlphaFoldDB" id="A0A6G4WRE9"/>
<keyword evidence="1" id="KW-0472">Membrane</keyword>
<evidence type="ECO:0000313" key="3">
    <source>
        <dbReference type="Proteomes" id="UP000477722"/>
    </source>
</evidence>
<protein>
    <submittedName>
        <fullName evidence="2">Uncharacterized protein</fullName>
    </submittedName>
</protein>
<comment type="caution">
    <text evidence="2">The sequence shown here is derived from an EMBL/GenBank/DDBJ whole genome shotgun (WGS) entry which is preliminary data.</text>
</comment>
<dbReference type="RefSeq" id="WP_165296737.1">
    <property type="nucleotide sequence ID" value="NZ_JAAKZZ010000007.1"/>
</dbReference>
<gene>
    <name evidence="2" type="ORF">G5C65_01555</name>
</gene>
<dbReference type="Proteomes" id="UP000477722">
    <property type="component" value="Unassembled WGS sequence"/>
</dbReference>
<keyword evidence="1" id="KW-0812">Transmembrane</keyword>
<keyword evidence="3" id="KW-1185">Reference proteome</keyword>
<organism evidence="2 3">
    <name type="scientific">Streptomyces boncukensis</name>
    <dbReference type="NCBI Taxonomy" id="2711219"/>
    <lineage>
        <taxon>Bacteria</taxon>
        <taxon>Bacillati</taxon>
        <taxon>Actinomycetota</taxon>
        <taxon>Actinomycetes</taxon>
        <taxon>Kitasatosporales</taxon>
        <taxon>Streptomycetaceae</taxon>
        <taxon>Streptomyces</taxon>
    </lineage>
</organism>
<feature type="transmembrane region" description="Helical" evidence="1">
    <location>
        <begin position="66"/>
        <end position="86"/>
    </location>
</feature>
<sequence length="111" mass="10940">MATPSETPSPRALVREAAGLLLVAAGALLALFALGAMHPLVGAGAALAGTVALNIWAPPKTKLPALVIWGINTAVAGAVIGCAFLYYPPLAWLEIAAAAAAGGVWLASEGA</sequence>
<dbReference type="EMBL" id="JAAKZZ010000007">
    <property type="protein sequence ID" value="NGO67071.1"/>
    <property type="molecule type" value="Genomic_DNA"/>
</dbReference>
<keyword evidence="1" id="KW-1133">Transmembrane helix</keyword>
<reference evidence="2 3" key="1">
    <citation type="submission" date="2020-02" db="EMBL/GenBank/DDBJ databases">
        <title>Whole-genome analyses of novel actinobacteria.</title>
        <authorList>
            <person name="Sahin N."/>
            <person name="Tatar D."/>
        </authorList>
    </citation>
    <scope>NUCLEOTIDE SEQUENCE [LARGE SCALE GENOMIC DNA]</scope>
    <source>
        <strain evidence="2 3">SB3404</strain>
    </source>
</reference>
<accession>A0A6G4WRE9</accession>
<feature type="transmembrane region" description="Helical" evidence="1">
    <location>
        <begin position="40"/>
        <end position="57"/>
    </location>
</feature>
<proteinExistence type="predicted"/>
<feature type="transmembrane region" description="Helical" evidence="1">
    <location>
        <begin position="92"/>
        <end position="108"/>
    </location>
</feature>
<evidence type="ECO:0000256" key="1">
    <source>
        <dbReference type="SAM" id="Phobius"/>
    </source>
</evidence>
<feature type="transmembrane region" description="Helical" evidence="1">
    <location>
        <begin position="12"/>
        <end position="34"/>
    </location>
</feature>
<evidence type="ECO:0000313" key="2">
    <source>
        <dbReference type="EMBL" id="NGO67071.1"/>
    </source>
</evidence>